<dbReference type="Proteomes" id="UP001300012">
    <property type="component" value="Unassembled WGS sequence"/>
</dbReference>
<gene>
    <name evidence="1" type="ORF">NV381_15560</name>
</gene>
<dbReference type="Gene3D" id="1.20.120.450">
    <property type="entry name" value="dinb family like domain"/>
    <property type="match status" value="1"/>
</dbReference>
<accession>A0ABT1YHG5</accession>
<dbReference type="InterPro" id="IPR034660">
    <property type="entry name" value="DinB/YfiT-like"/>
</dbReference>
<dbReference type="InterPro" id="IPR011466">
    <property type="entry name" value="DUF1572"/>
</dbReference>
<proteinExistence type="predicted"/>
<organism evidence="1 2">
    <name type="scientific">Paenibacillus radicis</name>
    <name type="common">ex Xue et al. 2023</name>
    <dbReference type="NCBI Taxonomy" id="2972489"/>
    <lineage>
        <taxon>Bacteria</taxon>
        <taxon>Bacillati</taxon>
        <taxon>Bacillota</taxon>
        <taxon>Bacilli</taxon>
        <taxon>Bacillales</taxon>
        <taxon>Paenibacillaceae</taxon>
        <taxon>Paenibacillus</taxon>
    </lineage>
</organism>
<sequence>MFIPMTLNLLDKELEKIQLALTRISDEVLWKKLREGTNSVGNLCLHLAGNEYHNIVNSIGGYPYIRERSAEFLAEGGYTCKELSAHLNAVREKSREVLGTLSEEDLYREVTVYYPPDAGIASSNRQLMELLYHVTVHYSYHTGQIMYMTRIFQGENVNLLKWKH</sequence>
<name>A0ABT1YHG5_9BACL</name>
<dbReference type="SUPFAM" id="SSF109854">
    <property type="entry name" value="DinB/YfiT-like putative metalloenzymes"/>
    <property type="match status" value="1"/>
</dbReference>
<evidence type="ECO:0000313" key="2">
    <source>
        <dbReference type="Proteomes" id="UP001300012"/>
    </source>
</evidence>
<dbReference type="RefSeq" id="WP_258214201.1">
    <property type="nucleotide sequence ID" value="NZ_JANQBD010000010.1"/>
</dbReference>
<evidence type="ECO:0000313" key="1">
    <source>
        <dbReference type="EMBL" id="MCR8632621.1"/>
    </source>
</evidence>
<keyword evidence="2" id="KW-1185">Reference proteome</keyword>
<comment type="caution">
    <text evidence="1">The sequence shown here is derived from an EMBL/GenBank/DDBJ whole genome shotgun (WGS) entry which is preliminary data.</text>
</comment>
<protein>
    <submittedName>
        <fullName evidence="1">DUF1572 domain-containing protein</fullName>
    </submittedName>
</protein>
<dbReference type="Pfam" id="PF07609">
    <property type="entry name" value="DUF1572"/>
    <property type="match status" value="1"/>
</dbReference>
<dbReference type="EMBL" id="JANQBD010000010">
    <property type="protein sequence ID" value="MCR8632621.1"/>
    <property type="molecule type" value="Genomic_DNA"/>
</dbReference>
<reference evidence="1 2" key="1">
    <citation type="submission" date="2022-08" db="EMBL/GenBank/DDBJ databases">
        <title>Paenibacillus endoradicis sp. nov., Paenibacillus radicibacter sp. nov and Paenibacillus pararadicis sp. nov., three cold-adapted plant growth-promoting bacteria isolated from root of Larix gmelinii in Great Khingan.</title>
        <authorList>
            <person name="Xue H."/>
        </authorList>
    </citation>
    <scope>NUCLEOTIDE SEQUENCE [LARGE SCALE GENOMIC DNA]</scope>
    <source>
        <strain evidence="1 2">N5-1-1-5</strain>
    </source>
</reference>